<proteinExistence type="predicted"/>
<gene>
    <name evidence="1" type="ORF">N5925_00250</name>
</gene>
<evidence type="ECO:0000313" key="1">
    <source>
        <dbReference type="EMBL" id="MDD2167059.1"/>
    </source>
</evidence>
<dbReference type="AlphaFoldDB" id="A0AA42JDS0"/>
<reference evidence="1" key="1">
    <citation type="submission" date="2022-09" db="EMBL/GenBank/DDBJ databases">
        <title>Molecular characterization of Glaesserella parasuis strains circulating in commercial swine farms using whole-genome sequencing.</title>
        <authorList>
            <person name="Mugabi R."/>
            <person name="Clavijo M."/>
            <person name="Li G."/>
        </authorList>
    </citation>
    <scope>NUCLEOTIDE SEQUENCE</scope>
    <source>
        <strain evidence="1">0435-53</strain>
    </source>
</reference>
<dbReference type="Pfam" id="PF16080">
    <property type="entry name" value="Phage_holin_2_3"/>
    <property type="match status" value="1"/>
</dbReference>
<organism evidence="1 2">
    <name type="scientific">Glaesserella parasuis</name>
    <name type="common">Haemophilus parasuis</name>
    <dbReference type="NCBI Taxonomy" id="738"/>
    <lineage>
        <taxon>Bacteria</taxon>
        <taxon>Pseudomonadati</taxon>
        <taxon>Pseudomonadota</taxon>
        <taxon>Gammaproteobacteria</taxon>
        <taxon>Pasteurellales</taxon>
        <taxon>Pasteurellaceae</taxon>
        <taxon>Glaesserella</taxon>
    </lineage>
</organism>
<evidence type="ECO:0000313" key="2">
    <source>
        <dbReference type="Proteomes" id="UP001148834"/>
    </source>
</evidence>
<comment type="caution">
    <text evidence="1">The sequence shown here is derived from an EMBL/GenBank/DDBJ whole genome shotgun (WGS) entry which is preliminary data.</text>
</comment>
<dbReference type="EMBL" id="JAODIR010000001">
    <property type="protein sequence ID" value="MDD2167059.1"/>
    <property type="molecule type" value="Genomic_DNA"/>
</dbReference>
<dbReference type="Proteomes" id="UP001148834">
    <property type="component" value="Unassembled WGS sequence"/>
</dbReference>
<protein>
    <submittedName>
        <fullName evidence="1">Phage holin family protein</fullName>
    </submittedName>
</protein>
<sequence>MGLIKMDRNDNTSLLGAVVTVLTSLSLSDWGVIMGILFGLFTLLMNWYYKDREIKLKEKALERYKINLKDILDDEQKS</sequence>
<dbReference type="RefSeq" id="WP_021113111.1">
    <property type="nucleotide sequence ID" value="NZ_CP180615.1"/>
</dbReference>
<name>A0AA42JDS0_GLAPU</name>
<accession>A0AA42JDS0</accession>
<dbReference type="InterPro" id="IPR032118">
    <property type="entry name" value="Phage_holin_HP1"/>
</dbReference>